<proteinExistence type="predicted"/>
<name>A0A2Z2NY01_9GAMM</name>
<dbReference type="InterPro" id="IPR028974">
    <property type="entry name" value="TSP_type-3_rpt"/>
</dbReference>
<dbReference type="PANTHER" id="PTHR10199">
    <property type="entry name" value="THROMBOSPONDIN"/>
    <property type="match status" value="1"/>
</dbReference>
<dbReference type="SUPFAM" id="SSF55486">
    <property type="entry name" value="Metalloproteases ('zincins'), catalytic domain"/>
    <property type="match status" value="1"/>
</dbReference>
<dbReference type="OrthoDB" id="5713052at2"/>
<dbReference type="Proteomes" id="UP000250079">
    <property type="component" value="Chromosome"/>
</dbReference>
<evidence type="ECO:0000313" key="1">
    <source>
        <dbReference type="EMBL" id="ASJ74638.1"/>
    </source>
</evidence>
<dbReference type="KEGG" id="gai:IMCC3135_22840"/>
<protein>
    <submittedName>
        <fullName evidence="1">Uncharacterized protein</fullName>
    </submittedName>
</protein>
<dbReference type="GO" id="GO:0005509">
    <property type="term" value="F:calcium ion binding"/>
    <property type="evidence" value="ECO:0007669"/>
    <property type="project" value="InterPro"/>
</dbReference>
<dbReference type="Gene3D" id="4.10.1080.10">
    <property type="entry name" value="TSP type-3 repeat"/>
    <property type="match status" value="1"/>
</dbReference>
<dbReference type="InterPro" id="IPR024079">
    <property type="entry name" value="MetalloPept_cat_dom_sf"/>
</dbReference>
<keyword evidence="2" id="KW-1185">Reference proteome</keyword>
<organism evidence="1 2">
    <name type="scientific">Granulosicoccus antarcticus IMCC3135</name>
    <dbReference type="NCBI Taxonomy" id="1192854"/>
    <lineage>
        <taxon>Bacteria</taxon>
        <taxon>Pseudomonadati</taxon>
        <taxon>Pseudomonadota</taxon>
        <taxon>Gammaproteobacteria</taxon>
        <taxon>Chromatiales</taxon>
        <taxon>Granulosicoccaceae</taxon>
        <taxon>Granulosicoccus</taxon>
    </lineage>
</organism>
<dbReference type="SUPFAM" id="SSF103647">
    <property type="entry name" value="TSP type-3 repeat"/>
    <property type="match status" value="1"/>
</dbReference>
<dbReference type="EMBL" id="CP018632">
    <property type="protein sequence ID" value="ASJ74638.1"/>
    <property type="molecule type" value="Genomic_DNA"/>
</dbReference>
<dbReference type="RefSeq" id="WP_157736205.1">
    <property type="nucleotide sequence ID" value="NZ_CP018632.1"/>
</dbReference>
<gene>
    <name evidence="1" type="ORF">IMCC3135_22840</name>
</gene>
<sequence length="1055" mass="115073">MFGDPTHASFAKAHVVRIFLVKVVYLRSMLLVVLVSCICVPVLHAQEQDPCLGASFCDDFEGYDNGTDVTTSSADWSKDSFAMETLVLDQKTGGKALVKSGLGANVYFKRDRLVAFDLAKISKIELSFDMELLPPFYDFMGYVITFSDRYFLEGEEAQTSDLDLLVSVSKIGSFIEVDSRMEGRTYETREPVRVKASGFVHYKFSIDLNTGRTSLEVGGVLVHEYVNASLPTSGTYYHQPSFSLGGGEAGGPVALDNVRMRITNETPQYDLLSRFSDAAPTLAVYRLDVGEDIDFRTEPQIPSGEPWTLRFLNTNVASDYAISGVGPQELSVVQANYPIAGGIFTVGIEIGNEFWLHRGHFSATCPTGSNSQATNDDCDLDGLTNEMESPGRGVDGNSDGIYDFEPAAEGASLTIPTVFLEYNFQQDIKLLELEDRLSALEERGLRDNTVVFPRDFPRDMLLAVKLAYLKNGIQLIVDWDAADEIPAEIIESGMSGYDAAVDTDAGQVFANLFFGFANNSDIDNGNGNCLGTFGSAVERARADCEAFLGAKGEVYKLALFAENIDDNGRTGAALIGGPFLAFNLITGPRSISRLRRSQLSARQLVSSDAGTLMHELGHTLGLLHGGSNSIHCKPNYPSVMNYLYQTAYLSGDRPLRYSNGLAPVFDESNVIESMGFSFGGFPVIPLKYSEIAGTFLMGERNYSPDFGVDWDGDGISRDGYPMDYNYWIGALCAPSNILRKDTLKDHDDWSFIKNRLAQDVDSSNKYVLERGLEHNELLSTIAGSDVDGDGVIYELDNCAIDSNPEQLDSDGDGFGDACDSCAAFSDSAQADLDLDGLNDVCDPAPLAPSLIVPSNSWVQISLPADVYGSTVAEVFGSVLDTSTYNNTWVLFDYLTEAEKYTIVPLGSVLSEGKGYWFTQLTGSDVELQLPPSLSVPEVIESAACGDQNDCVLTDNLFTSKPTSGTQWAMIGNPFIDFIKVDNIDFVYELEGQWQERSLVDGGTDGLTSEVVFSYDESISDYRQYGTGESLPPWVGGWVGFKPTVNPSVTNVGARF</sequence>
<evidence type="ECO:0000313" key="2">
    <source>
        <dbReference type="Proteomes" id="UP000250079"/>
    </source>
</evidence>
<dbReference type="GO" id="GO:0008237">
    <property type="term" value="F:metallopeptidase activity"/>
    <property type="evidence" value="ECO:0007669"/>
    <property type="project" value="InterPro"/>
</dbReference>
<dbReference type="AlphaFoldDB" id="A0A2Z2NY01"/>
<dbReference type="Gene3D" id="3.40.390.10">
    <property type="entry name" value="Collagenase (Catalytic Domain)"/>
    <property type="match status" value="1"/>
</dbReference>
<accession>A0A2Z2NY01</accession>
<reference evidence="1 2" key="1">
    <citation type="submission" date="2016-12" db="EMBL/GenBank/DDBJ databases">
        <authorList>
            <person name="Song W.-J."/>
            <person name="Kurnit D.M."/>
        </authorList>
    </citation>
    <scope>NUCLEOTIDE SEQUENCE [LARGE SCALE GENOMIC DNA]</scope>
    <source>
        <strain evidence="1 2">IMCC3135</strain>
    </source>
</reference>